<proteinExistence type="predicted"/>
<dbReference type="SUPFAM" id="SSF57756">
    <property type="entry name" value="Retrovirus zinc finger-like domains"/>
    <property type="match status" value="1"/>
</dbReference>
<dbReference type="PANTHER" id="PTHR33194:SF4">
    <property type="entry name" value="CCHC-TYPE DOMAIN-CONTAINING PROTEIN"/>
    <property type="match status" value="1"/>
</dbReference>
<dbReference type="Gene3D" id="4.10.60.10">
    <property type="entry name" value="Zinc finger, CCHC-type"/>
    <property type="match status" value="1"/>
</dbReference>
<dbReference type="Proteomes" id="UP001321473">
    <property type="component" value="Unassembled WGS sequence"/>
</dbReference>
<dbReference type="AlphaFoldDB" id="A0AAQ4EI12"/>
<dbReference type="InterPro" id="IPR005162">
    <property type="entry name" value="Retrotrans_gag_dom"/>
</dbReference>
<dbReference type="InterPro" id="IPR036875">
    <property type="entry name" value="Znf_CCHC_sf"/>
</dbReference>
<dbReference type="EMBL" id="JARKHS020015425">
    <property type="protein sequence ID" value="KAK8774406.1"/>
    <property type="molecule type" value="Genomic_DNA"/>
</dbReference>
<feature type="region of interest" description="Disordered" evidence="2">
    <location>
        <begin position="364"/>
        <end position="404"/>
    </location>
</feature>
<sequence>MTSTVASQTFQQTVSPPPLLLHSPRTPAPFHGDKFEDVEDWLDGYDRVSEFNLWDEDRKLRNVYFALQDAAKTWFENHESAIHTWQDFRCQLLDTFSSNERRERAELALQSRAQQPNESVAMFVEDMTRLFNRADPSMSEAKKVRHLMRGVKEQLFAGLVRDPPATVADFAKEAAGIERALQQRFAHYGRSSNITAVECHMPRPGDENTSLRELIRSIVREELQKLRSVEQPPSVTAISEAVRDEIRRTVQPTPPPPPPAPYVMTYSETLRSPAPPLPAFYSPAPTAPSHRFPHTTALPDDRPPVTKANMWRTPNNRPLCFHCGEAGHIRRHCPYRRIGLRGFSPDAPLPRYGERPREIDQYLAANVPPVPTAQRQSRSPSPRRFSSPVRQSYVRQSSSPRREN</sequence>
<feature type="compositionally biased region" description="Polar residues" evidence="2">
    <location>
        <begin position="393"/>
        <end position="404"/>
    </location>
</feature>
<evidence type="ECO:0000313" key="4">
    <source>
        <dbReference type="EMBL" id="KAK8774406.1"/>
    </source>
</evidence>
<evidence type="ECO:0000259" key="3">
    <source>
        <dbReference type="PROSITE" id="PS50158"/>
    </source>
</evidence>
<dbReference type="InterPro" id="IPR001878">
    <property type="entry name" value="Znf_CCHC"/>
</dbReference>
<dbReference type="PANTHER" id="PTHR33194">
    <property type="entry name" value="ZINC KNUCKLE DOMAINCONTAINING PROTEIN"/>
    <property type="match status" value="1"/>
</dbReference>
<comment type="caution">
    <text evidence="4">The sequence shown here is derived from an EMBL/GenBank/DDBJ whole genome shotgun (WGS) entry which is preliminary data.</text>
</comment>
<keyword evidence="5" id="KW-1185">Reference proteome</keyword>
<reference evidence="4 5" key="1">
    <citation type="journal article" date="2023" name="Arcadia Sci">
        <title>De novo assembly of a long-read Amblyomma americanum tick genome.</title>
        <authorList>
            <person name="Chou S."/>
            <person name="Poskanzer K.E."/>
            <person name="Rollins M."/>
            <person name="Thuy-Boun P.S."/>
        </authorList>
    </citation>
    <scope>NUCLEOTIDE SEQUENCE [LARGE SCALE GENOMIC DNA]</scope>
    <source>
        <strain evidence="4">F_SG_1</strain>
        <tissue evidence="4">Salivary glands</tissue>
    </source>
</reference>
<feature type="compositionally biased region" description="Polar residues" evidence="2">
    <location>
        <begin position="1"/>
        <end position="14"/>
    </location>
</feature>
<feature type="compositionally biased region" description="Low complexity" evidence="2">
    <location>
        <begin position="374"/>
        <end position="392"/>
    </location>
</feature>
<dbReference type="PROSITE" id="PS50158">
    <property type="entry name" value="ZF_CCHC"/>
    <property type="match status" value="1"/>
</dbReference>
<keyword evidence="1" id="KW-0479">Metal-binding</keyword>
<dbReference type="GO" id="GO:0003676">
    <property type="term" value="F:nucleic acid binding"/>
    <property type="evidence" value="ECO:0007669"/>
    <property type="project" value="InterPro"/>
</dbReference>
<organism evidence="4 5">
    <name type="scientific">Amblyomma americanum</name>
    <name type="common">Lone star tick</name>
    <dbReference type="NCBI Taxonomy" id="6943"/>
    <lineage>
        <taxon>Eukaryota</taxon>
        <taxon>Metazoa</taxon>
        <taxon>Ecdysozoa</taxon>
        <taxon>Arthropoda</taxon>
        <taxon>Chelicerata</taxon>
        <taxon>Arachnida</taxon>
        <taxon>Acari</taxon>
        <taxon>Parasitiformes</taxon>
        <taxon>Ixodida</taxon>
        <taxon>Ixodoidea</taxon>
        <taxon>Ixodidae</taxon>
        <taxon>Amblyomminae</taxon>
        <taxon>Amblyomma</taxon>
    </lineage>
</organism>
<accession>A0AAQ4EI12</accession>
<protein>
    <recommendedName>
        <fullName evidence="3">CCHC-type domain-containing protein</fullName>
    </recommendedName>
</protein>
<dbReference type="SMART" id="SM00343">
    <property type="entry name" value="ZnF_C2HC"/>
    <property type="match status" value="1"/>
</dbReference>
<evidence type="ECO:0000256" key="2">
    <source>
        <dbReference type="SAM" id="MobiDB-lite"/>
    </source>
</evidence>
<evidence type="ECO:0000313" key="5">
    <source>
        <dbReference type="Proteomes" id="UP001321473"/>
    </source>
</evidence>
<keyword evidence="1" id="KW-0862">Zinc</keyword>
<dbReference type="Pfam" id="PF03732">
    <property type="entry name" value="Retrotrans_gag"/>
    <property type="match status" value="1"/>
</dbReference>
<feature type="region of interest" description="Disordered" evidence="2">
    <location>
        <begin position="1"/>
        <end position="26"/>
    </location>
</feature>
<evidence type="ECO:0000256" key="1">
    <source>
        <dbReference type="PROSITE-ProRule" id="PRU00047"/>
    </source>
</evidence>
<feature type="domain" description="CCHC-type" evidence="3">
    <location>
        <begin position="320"/>
        <end position="334"/>
    </location>
</feature>
<dbReference type="GO" id="GO:0008270">
    <property type="term" value="F:zinc ion binding"/>
    <property type="evidence" value="ECO:0007669"/>
    <property type="project" value="UniProtKB-KW"/>
</dbReference>
<gene>
    <name evidence="4" type="ORF">V5799_011062</name>
</gene>
<name>A0AAQ4EI12_AMBAM</name>
<keyword evidence="1" id="KW-0863">Zinc-finger</keyword>